<dbReference type="EMBL" id="FRCK01000001">
    <property type="protein sequence ID" value="SHL77643.1"/>
    <property type="molecule type" value="Genomic_DNA"/>
</dbReference>
<evidence type="ECO:0000256" key="1">
    <source>
        <dbReference type="SAM" id="Phobius"/>
    </source>
</evidence>
<evidence type="ECO:0000313" key="6">
    <source>
        <dbReference type="Proteomes" id="UP000580830"/>
    </source>
</evidence>
<protein>
    <submittedName>
        <fullName evidence="3">DUF2892 domain-containing protein</fullName>
    </submittedName>
</protein>
<dbReference type="STRING" id="53463.SAMN05444389_101300"/>
<evidence type="ECO:0000313" key="5">
    <source>
        <dbReference type="Proteomes" id="UP000184444"/>
    </source>
</evidence>
<proteinExistence type="predicted"/>
<accession>A0A1M7DE47</accession>
<feature type="transmembrane region" description="Helical" evidence="1">
    <location>
        <begin position="35"/>
        <end position="59"/>
    </location>
</feature>
<gene>
    <name evidence="3" type="ORF">GXX24_05705</name>
    <name evidence="4" type="ORF">SAMN05444389_101300</name>
</gene>
<keyword evidence="5" id="KW-1185">Reference proteome</keyword>
<feature type="domain" description="Inner membrane protein YgaP-like transmembrane" evidence="2">
    <location>
        <begin position="1"/>
        <end position="63"/>
    </location>
</feature>
<keyword evidence="1" id="KW-0472">Membrane</keyword>
<evidence type="ECO:0000313" key="3">
    <source>
        <dbReference type="EMBL" id="HHW33620.1"/>
    </source>
</evidence>
<dbReference type="InterPro" id="IPR021309">
    <property type="entry name" value="YgaP-like_TM"/>
</dbReference>
<sequence>MQANIGNAERIARLIAGVVLVLLPFLFSFTTAWTWVSVIVGLVLIGTAAIRFCPVWKLLGICTIEGRK</sequence>
<keyword evidence="1" id="KW-1133">Transmembrane helix</keyword>
<dbReference type="EMBL" id="DULP01000081">
    <property type="protein sequence ID" value="HHW33620.1"/>
    <property type="molecule type" value="Genomic_DNA"/>
</dbReference>
<dbReference type="Gene3D" id="6.10.140.1340">
    <property type="match status" value="1"/>
</dbReference>
<dbReference type="OrthoDB" id="9804804at2"/>
<dbReference type="Proteomes" id="UP000580830">
    <property type="component" value="Unassembled WGS sequence"/>
</dbReference>
<dbReference type="AlphaFoldDB" id="A0A1M7DE47"/>
<keyword evidence="1" id="KW-0812">Transmembrane</keyword>
<evidence type="ECO:0000313" key="4">
    <source>
        <dbReference type="EMBL" id="SHL77643.1"/>
    </source>
</evidence>
<evidence type="ECO:0000259" key="2">
    <source>
        <dbReference type="Pfam" id="PF11127"/>
    </source>
</evidence>
<dbReference type="Proteomes" id="UP000184444">
    <property type="component" value="Unassembled WGS sequence"/>
</dbReference>
<organism evidence="4 5">
    <name type="scientific">Paracoccus solventivorans</name>
    <dbReference type="NCBI Taxonomy" id="53463"/>
    <lineage>
        <taxon>Bacteria</taxon>
        <taxon>Pseudomonadati</taxon>
        <taxon>Pseudomonadota</taxon>
        <taxon>Alphaproteobacteria</taxon>
        <taxon>Rhodobacterales</taxon>
        <taxon>Paracoccaceae</taxon>
        <taxon>Paracoccus</taxon>
    </lineage>
</organism>
<dbReference type="RefSeq" id="WP_073060840.1">
    <property type="nucleotide sequence ID" value="NZ_DULP01000081.1"/>
</dbReference>
<dbReference type="Pfam" id="PF11127">
    <property type="entry name" value="YgaP-like_TM"/>
    <property type="match status" value="1"/>
</dbReference>
<reference evidence="4" key="1">
    <citation type="submission" date="2016-11" db="EMBL/GenBank/DDBJ databases">
        <authorList>
            <person name="Jaros S."/>
            <person name="Januszkiewicz K."/>
            <person name="Wedrychowicz H."/>
        </authorList>
    </citation>
    <scope>NUCLEOTIDE SEQUENCE [LARGE SCALE GENOMIC DNA]</scope>
    <source>
        <strain evidence="4">DSM 6637</strain>
    </source>
</reference>
<feature type="transmembrane region" description="Helical" evidence="1">
    <location>
        <begin position="12"/>
        <end position="29"/>
    </location>
</feature>
<reference evidence="5" key="2">
    <citation type="submission" date="2016-11" db="EMBL/GenBank/DDBJ databases">
        <authorList>
            <person name="Varghese N."/>
            <person name="Submissions S."/>
        </authorList>
    </citation>
    <scope>NUCLEOTIDE SEQUENCE [LARGE SCALE GENOMIC DNA]</scope>
    <source>
        <strain evidence="5">DSM 6637</strain>
    </source>
</reference>
<reference evidence="3 6" key="3">
    <citation type="journal article" date="2020" name="Biotechnol. Biofuels">
        <title>New insights from the biogas microbiome by comprehensive genome-resolved metagenomics of nearly 1600 species originating from multiple anaerobic digesters.</title>
        <authorList>
            <person name="Campanaro S."/>
            <person name="Treu L."/>
            <person name="Rodriguez-R L.M."/>
            <person name="Kovalovszki A."/>
            <person name="Ziels R.M."/>
            <person name="Maus I."/>
            <person name="Zhu X."/>
            <person name="Kougias P.G."/>
            <person name="Basile A."/>
            <person name="Luo G."/>
            <person name="Schluter A."/>
            <person name="Konstantinidis K.T."/>
            <person name="Angelidaki I."/>
        </authorList>
    </citation>
    <scope>NUCLEOTIDE SEQUENCE [LARGE SCALE GENOMIC DNA]</scope>
    <source>
        <strain evidence="3">AS04akNAM_125</strain>
    </source>
</reference>
<name>A0A1M7DE47_9RHOB</name>